<evidence type="ECO:0000313" key="3">
    <source>
        <dbReference type="Proteomes" id="UP000838324"/>
    </source>
</evidence>
<feature type="transmembrane region" description="Helical" evidence="1">
    <location>
        <begin position="122"/>
        <end position="142"/>
    </location>
</feature>
<accession>A0ABN8FXY7</accession>
<sequence>MLDFVLYMFFSGLETFAMFFLAFSLFKIDIYPKEMIFAGFIMAFFSYVIRVNYEWVELDIIIQYALMFCFFWLLFRIHLFYSAILTGMTYQAYTFIQIVFISLFKNIGIFSTHNFFGVDINAYIMQVLSAASAILIGCYIGRRRKGFDFIPDKPNGLIKVTKREILLFILNLPTAAILISIKHLFNSTYFLTVPLIYGFLLFCYIYLSYTKDRSGNEYTKL</sequence>
<evidence type="ECO:0000256" key="1">
    <source>
        <dbReference type="SAM" id="Phobius"/>
    </source>
</evidence>
<dbReference type="Proteomes" id="UP000838324">
    <property type="component" value="Unassembled WGS sequence"/>
</dbReference>
<protein>
    <submittedName>
        <fullName evidence="2">Uncharacterized protein</fullName>
    </submittedName>
</protein>
<feature type="transmembrane region" description="Helical" evidence="1">
    <location>
        <begin position="6"/>
        <end position="26"/>
    </location>
</feature>
<keyword evidence="1" id="KW-0472">Membrane</keyword>
<reference evidence="2" key="1">
    <citation type="submission" date="2022-01" db="EMBL/GenBank/DDBJ databases">
        <authorList>
            <person name="Criscuolo A."/>
        </authorList>
    </citation>
    <scope>NUCLEOTIDE SEQUENCE</scope>
    <source>
        <strain evidence="2">CIP111892</strain>
    </source>
</reference>
<organism evidence="2 3">
    <name type="scientific">Paenibacillus auburnensis</name>
    <dbReference type="NCBI Taxonomy" id="2905649"/>
    <lineage>
        <taxon>Bacteria</taxon>
        <taxon>Bacillati</taxon>
        <taxon>Bacillota</taxon>
        <taxon>Bacilli</taxon>
        <taxon>Bacillales</taxon>
        <taxon>Paenibacillaceae</taxon>
        <taxon>Paenibacillus</taxon>
    </lineage>
</organism>
<keyword evidence="1" id="KW-0812">Transmembrane</keyword>
<feature type="transmembrane region" description="Helical" evidence="1">
    <location>
        <begin position="187"/>
        <end position="207"/>
    </location>
</feature>
<feature type="transmembrane region" description="Helical" evidence="1">
    <location>
        <begin position="35"/>
        <end position="55"/>
    </location>
</feature>
<dbReference type="EMBL" id="CAKMMG010000001">
    <property type="protein sequence ID" value="CAH1194578.1"/>
    <property type="molecule type" value="Genomic_DNA"/>
</dbReference>
<keyword evidence="1" id="KW-1133">Transmembrane helix</keyword>
<feature type="transmembrane region" description="Helical" evidence="1">
    <location>
        <begin position="163"/>
        <end position="181"/>
    </location>
</feature>
<feature type="transmembrane region" description="Helical" evidence="1">
    <location>
        <begin position="61"/>
        <end position="81"/>
    </location>
</feature>
<proteinExistence type="predicted"/>
<comment type="caution">
    <text evidence="2">The sequence shown here is derived from an EMBL/GenBank/DDBJ whole genome shotgun (WGS) entry which is preliminary data.</text>
</comment>
<evidence type="ECO:0000313" key="2">
    <source>
        <dbReference type="EMBL" id="CAH1194578.1"/>
    </source>
</evidence>
<gene>
    <name evidence="2" type="ORF">PAECIP111892_01740</name>
</gene>
<dbReference type="RefSeq" id="WP_236331892.1">
    <property type="nucleotide sequence ID" value="NZ_CAKMMG010000001.1"/>
</dbReference>
<name>A0ABN8FXY7_9BACL</name>
<keyword evidence="3" id="KW-1185">Reference proteome</keyword>
<feature type="transmembrane region" description="Helical" evidence="1">
    <location>
        <begin position="93"/>
        <end position="116"/>
    </location>
</feature>